<feature type="compositionally biased region" description="Basic and acidic residues" evidence="1">
    <location>
        <begin position="72"/>
        <end position="107"/>
    </location>
</feature>
<evidence type="ECO:0000313" key="3">
    <source>
        <dbReference type="Proteomes" id="UP000324222"/>
    </source>
</evidence>
<reference evidence="2 3" key="1">
    <citation type="submission" date="2019-05" db="EMBL/GenBank/DDBJ databases">
        <title>Another draft genome of Portunus trituberculatus and its Hox gene families provides insights of decapod evolution.</title>
        <authorList>
            <person name="Jeong J.-H."/>
            <person name="Song I."/>
            <person name="Kim S."/>
            <person name="Choi T."/>
            <person name="Kim D."/>
            <person name="Ryu S."/>
            <person name="Kim W."/>
        </authorList>
    </citation>
    <scope>NUCLEOTIDE SEQUENCE [LARGE SCALE GENOMIC DNA]</scope>
    <source>
        <tissue evidence="2">Muscle</tissue>
    </source>
</reference>
<organism evidence="2 3">
    <name type="scientific">Portunus trituberculatus</name>
    <name type="common">Swimming crab</name>
    <name type="synonym">Neptunus trituberculatus</name>
    <dbReference type="NCBI Taxonomy" id="210409"/>
    <lineage>
        <taxon>Eukaryota</taxon>
        <taxon>Metazoa</taxon>
        <taxon>Ecdysozoa</taxon>
        <taxon>Arthropoda</taxon>
        <taxon>Crustacea</taxon>
        <taxon>Multicrustacea</taxon>
        <taxon>Malacostraca</taxon>
        <taxon>Eumalacostraca</taxon>
        <taxon>Eucarida</taxon>
        <taxon>Decapoda</taxon>
        <taxon>Pleocyemata</taxon>
        <taxon>Brachyura</taxon>
        <taxon>Eubrachyura</taxon>
        <taxon>Portunoidea</taxon>
        <taxon>Portunidae</taxon>
        <taxon>Portuninae</taxon>
        <taxon>Portunus</taxon>
    </lineage>
</organism>
<accession>A0A5B7INT9</accession>
<dbReference type="Proteomes" id="UP000324222">
    <property type="component" value="Unassembled WGS sequence"/>
</dbReference>
<dbReference type="AlphaFoldDB" id="A0A5B7INT9"/>
<comment type="caution">
    <text evidence="2">The sequence shown here is derived from an EMBL/GenBank/DDBJ whole genome shotgun (WGS) entry which is preliminary data.</text>
</comment>
<evidence type="ECO:0000256" key="1">
    <source>
        <dbReference type="SAM" id="MobiDB-lite"/>
    </source>
</evidence>
<feature type="compositionally biased region" description="Basic and acidic residues" evidence="1">
    <location>
        <begin position="1"/>
        <end position="13"/>
    </location>
</feature>
<name>A0A5B7INT9_PORTR</name>
<dbReference type="EMBL" id="VSRR010062074">
    <property type="protein sequence ID" value="MPC83277.1"/>
    <property type="molecule type" value="Genomic_DNA"/>
</dbReference>
<gene>
    <name evidence="2" type="ORF">E2C01_077984</name>
</gene>
<feature type="region of interest" description="Disordered" evidence="1">
    <location>
        <begin position="1"/>
        <end position="21"/>
    </location>
</feature>
<feature type="region of interest" description="Disordered" evidence="1">
    <location>
        <begin position="68"/>
        <end position="107"/>
    </location>
</feature>
<protein>
    <submittedName>
        <fullName evidence="2">Uncharacterized protein</fullName>
    </submittedName>
</protein>
<keyword evidence="3" id="KW-1185">Reference proteome</keyword>
<proteinExistence type="predicted"/>
<evidence type="ECO:0000313" key="2">
    <source>
        <dbReference type="EMBL" id="MPC83277.1"/>
    </source>
</evidence>
<sequence>MEGCDEGKAGREEEGCDEGTPLKDLCCRGRVAVMMVMVVMVVLIGRCRGNSSTEGAAAGGVTIEPRSLSVTKGREVQRQDAPENPRETSRCRDHWRRYGGDGKLMAD</sequence>